<dbReference type="Proteomes" id="UP000838756">
    <property type="component" value="Unassembled WGS sequence"/>
</dbReference>
<accession>A0A8S4R9C9</accession>
<evidence type="ECO:0000313" key="2">
    <source>
        <dbReference type="Proteomes" id="UP000838756"/>
    </source>
</evidence>
<organism evidence="1 2">
    <name type="scientific">Pararge aegeria aegeria</name>
    <dbReference type="NCBI Taxonomy" id="348720"/>
    <lineage>
        <taxon>Eukaryota</taxon>
        <taxon>Metazoa</taxon>
        <taxon>Ecdysozoa</taxon>
        <taxon>Arthropoda</taxon>
        <taxon>Hexapoda</taxon>
        <taxon>Insecta</taxon>
        <taxon>Pterygota</taxon>
        <taxon>Neoptera</taxon>
        <taxon>Endopterygota</taxon>
        <taxon>Lepidoptera</taxon>
        <taxon>Glossata</taxon>
        <taxon>Ditrysia</taxon>
        <taxon>Papilionoidea</taxon>
        <taxon>Nymphalidae</taxon>
        <taxon>Satyrinae</taxon>
        <taxon>Satyrini</taxon>
        <taxon>Parargina</taxon>
        <taxon>Pararge</taxon>
    </lineage>
</organism>
<sequence>MLLRGRNKHSCEGLDKQETQNATQTHMCGVCFKTELPIVWIIMLNNGRPLLDIGLLHEVQNTTVLCNLGPGALCDSLDAIRPPYPMRGRTLVVQH</sequence>
<proteinExistence type="predicted"/>
<dbReference type="AlphaFoldDB" id="A0A8S4R9C9"/>
<protein>
    <submittedName>
        <fullName evidence="1">Jg23314 protein</fullName>
    </submittedName>
</protein>
<name>A0A8S4R9C9_9NEOP</name>
<evidence type="ECO:0000313" key="1">
    <source>
        <dbReference type="EMBL" id="CAH2233496.1"/>
    </source>
</evidence>
<gene>
    <name evidence="1" type="primary">jg23314</name>
    <name evidence="1" type="ORF">PAEG_LOCUS11465</name>
</gene>
<reference evidence="1" key="1">
    <citation type="submission" date="2022-03" db="EMBL/GenBank/DDBJ databases">
        <authorList>
            <person name="Lindestad O."/>
        </authorList>
    </citation>
    <scope>NUCLEOTIDE SEQUENCE</scope>
</reference>
<keyword evidence="2" id="KW-1185">Reference proteome</keyword>
<dbReference type="EMBL" id="CAKXAJ010024975">
    <property type="protein sequence ID" value="CAH2233496.1"/>
    <property type="molecule type" value="Genomic_DNA"/>
</dbReference>
<comment type="caution">
    <text evidence="1">The sequence shown here is derived from an EMBL/GenBank/DDBJ whole genome shotgun (WGS) entry which is preliminary data.</text>
</comment>